<name>A0AAD8KQN4_TARER</name>
<dbReference type="EMBL" id="JAUHHV010000004">
    <property type="protein sequence ID" value="KAK1427044.1"/>
    <property type="molecule type" value="Genomic_DNA"/>
</dbReference>
<accession>A0AAD8KQN4</accession>
<evidence type="ECO:0000313" key="1">
    <source>
        <dbReference type="EMBL" id="KAK1427044.1"/>
    </source>
</evidence>
<dbReference type="Proteomes" id="UP001229421">
    <property type="component" value="Unassembled WGS sequence"/>
</dbReference>
<dbReference type="AlphaFoldDB" id="A0AAD8KQN4"/>
<sequence>MFVLIIKFVSFYYHSLTHSLPSIFSFHFCGFLSFHSLLSTPTLYLLTNTTPHNTTIFFRNHSFFQEL</sequence>
<proteinExistence type="predicted"/>
<comment type="caution">
    <text evidence="1">The sequence shown here is derived from an EMBL/GenBank/DDBJ whole genome shotgun (WGS) entry which is preliminary data.</text>
</comment>
<organism evidence="1 2">
    <name type="scientific">Tagetes erecta</name>
    <name type="common">African marigold</name>
    <dbReference type="NCBI Taxonomy" id="13708"/>
    <lineage>
        <taxon>Eukaryota</taxon>
        <taxon>Viridiplantae</taxon>
        <taxon>Streptophyta</taxon>
        <taxon>Embryophyta</taxon>
        <taxon>Tracheophyta</taxon>
        <taxon>Spermatophyta</taxon>
        <taxon>Magnoliopsida</taxon>
        <taxon>eudicotyledons</taxon>
        <taxon>Gunneridae</taxon>
        <taxon>Pentapetalae</taxon>
        <taxon>asterids</taxon>
        <taxon>campanulids</taxon>
        <taxon>Asterales</taxon>
        <taxon>Asteraceae</taxon>
        <taxon>Asteroideae</taxon>
        <taxon>Heliantheae alliance</taxon>
        <taxon>Tageteae</taxon>
        <taxon>Tagetes</taxon>
    </lineage>
</organism>
<gene>
    <name evidence="1" type="ORF">QVD17_15726</name>
</gene>
<protein>
    <submittedName>
        <fullName evidence="1">Uncharacterized protein</fullName>
    </submittedName>
</protein>
<reference evidence="1" key="1">
    <citation type="journal article" date="2023" name="bioRxiv">
        <title>Improved chromosome-level genome assembly for marigold (Tagetes erecta).</title>
        <authorList>
            <person name="Jiang F."/>
            <person name="Yuan L."/>
            <person name="Wang S."/>
            <person name="Wang H."/>
            <person name="Xu D."/>
            <person name="Wang A."/>
            <person name="Fan W."/>
        </authorList>
    </citation>
    <scope>NUCLEOTIDE SEQUENCE</scope>
    <source>
        <strain evidence="1">WSJ</strain>
        <tissue evidence="1">Leaf</tissue>
    </source>
</reference>
<keyword evidence="2" id="KW-1185">Reference proteome</keyword>
<evidence type="ECO:0000313" key="2">
    <source>
        <dbReference type="Proteomes" id="UP001229421"/>
    </source>
</evidence>